<dbReference type="PANTHER" id="PTHR43289:SF6">
    <property type="entry name" value="SERINE_THREONINE-PROTEIN KINASE NEKL-3"/>
    <property type="match status" value="1"/>
</dbReference>
<evidence type="ECO:0000259" key="8">
    <source>
        <dbReference type="PROSITE" id="PS50011"/>
    </source>
</evidence>
<evidence type="ECO:0000256" key="7">
    <source>
        <dbReference type="SAM" id="Phobius"/>
    </source>
</evidence>
<dbReference type="CDD" id="cd14014">
    <property type="entry name" value="STKc_PknB_like"/>
    <property type="match status" value="1"/>
</dbReference>
<evidence type="ECO:0000256" key="6">
    <source>
        <dbReference type="SAM" id="MobiDB-lite"/>
    </source>
</evidence>
<evidence type="ECO:0000313" key="10">
    <source>
        <dbReference type="EMBL" id="SES83069.1"/>
    </source>
</evidence>
<dbReference type="Proteomes" id="UP000183760">
    <property type="component" value="Unassembled WGS sequence"/>
</dbReference>
<dbReference type="EMBL" id="BJXR01000025">
    <property type="protein sequence ID" value="GEN07682.1"/>
    <property type="molecule type" value="Genomic_DNA"/>
</dbReference>
<keyword evidence="7" id="KW-0812">Transmembrane</keyword>
<dbReference type="InterPro" id="IPR008266">
    <property type="entry name" value="Tyr_kinase_AS"/>
</dbReference>
<dbReference type="EMBL" id="FOIB01000001">
    <property type="protein sequence ID" value="SES83069.1"/>
    <property type="molecule type" value="Genomic_DNA"/>
</dbReference>
<proteinExistence type="predicted"/>
<reference evidence="10 11" key="1">
    <citation type="submission" date="2016-10" db="EMBL/GenBank/DDBJ databases">
        <authorList>
            <person name="Varghese N."/>
            <person name="Submissions S."/>
        </authorList>
    </citation>
    <scope>NUCLEOTIDE SEQUENCE [LARGE SCALE GENOMIC DNA]</scope>
    <source>
        <strain evidence="10 11">DSM 16525</strain>
    </source>
</reference>
<evidence type="ECO:0000256" key="4">
    <source>
        <dbReference type="ARBA" id="ARBA00022840"/>
    </source>
</evidence>
<keyword evidence="7" id="KW-0472">Membrane</keyword>
<dbReference type="AlphaFoldDB" id="A0A511T217"/>
<reference evidence="9 12" key="2">
    <citation type="submission" date="2019-07" db="EMBL/GenBank/DDBJ databases">
        <title>Whole genome shotgun sequence of Myxococcus fulvus NBRC 100333.</title>
        <authorList>
            <person name="Hosoyama A."/>
            <person name="Uohara A."/>
            <person name="Ohji S."/>
            <person name="Ichikawa N."/>
        </authorList>
    </citation>
    <scope>NUCLEOTIDE SEQUENCE [LARGE SCALE GENOMIC DNA]</scope>
    <source>
        <strain evidence="9 12">NBRC 100333</strain>
    </source>
</reference>
<dbReference type="GO" id="GO:0004674">
    <property type="term" value="F:protein serine/threonine kinase activity"/>
    <property type="evidence" value="ECO:0007669"/>
    <property type="project" value="UniProtKB-KW"/>
</dbReference>
<accession>A0A511T217</accession>
<dbReference type="GO" id="GO:0005524">
    <property type="term" value="F:ATP binding"/>
    <property type="evidence" value="ECO:0007669"/>
    <property type="project" value="UniProtKB-UniRule"/>
</dbReference>
<dbReference type="Pfam" id="PF00069">
    <property type="entry name" value="Pkinase"/>
    <property type="match status" value="1"/>
</dbReference>
<keyword evidence="2 5" id="KW-0547">Nucleotide-binding</keyword>
<feature type="region of interest" description="Disordered" evidence="6">
    <location>
        <begin position="360"/>
        <end position="742"/>
    </location>
</feature>
<dbReference type="InterPro" id="IPR000719">
    <property type="entry name" value="Prot_kinase_dom"/>
</dbReference>
<dbReference type="Gene3D" id="3.30.200.20">
    <property type="entry name" value="Phosphorylase Kinase, domain 1"/>
    <property type="match status" value="1"/>
</dbReference>
<feature type="binding site" evidence="5">
    <location>
        <position position="49"/>
    </location>
    <ligand>
        <name>ATP</name>
        <dbReference type="ChEBI" id="CHEBI:30616"/>
    </ligand>
</feature>
<evidence type="ECO:0000256" key="1">
    <source>
        <dbReference type="ARBA" id="ARBA00022679"/>
    </source>
</evidence>
<dbReference type="RefSeq" id="WP_245772080.1">
    <property type="nucleotide sequence ID" value="NZ_BJXR01000025.1"/>
</dbReference>
<keyword evidence="4 5" id="KW-0067">ATP-binding</keyword>
<feature type="domain" description="Protein kinase" evidence="8">
    <location>
        <begin position="19"/>
        <end position="290"/>
    </location>
</feature>
<dbReference type="Gene3D" id="1.10.510.10">
    <property type="entry name" value="Transferase(Phosphotransferase) domain 1"/>
    <property type="match status" value="1"/>
</dbReference>
<evidence type="ECO:0000313" key="9">
    <source>
        <dbReference type="EMBL" id="GEN07682.1"/>
    </source>
</evidence>
<evidence type="ECO:0000256" key="5">
    <source>
        <dbReference type="PROSITE-ProRule" id="PRU10141"/>
    </source>
</evidence>
<dbReference type="PROSITE" id="PS50011">
    <property type="entry name" value="PROTEIN_KINASE_DOM"/>
    <property type="match status" value="1"/>
</dbReference>
<name>A0A511T217_MYXFU</name>
<evidence type="ECO:0000313" key="12">
    <source>
        <dbReference type="Proteomes" id="UP000321514"/>
    </source>
</evidence>
<dbReference type="InterPro" id="IPR017441">
    <property type="entry name" value="Protein_kinase_ATP_BS"/>
</dbReference>
<sequence>MARPVEPPPLEGPVRFGPYTLVRRIGAGGMGEVFLAREEGPRRACVVKKVLPQLMESPQFVGRFRDEARVVVRLTHPNIARVYAMGEVEGQLYLSMEYVRGKTLSRLSYRLRQLARMMPLGIVLHLGERLCEGLAYAHDATDEDGHPLHLVHRDLSPANVCISYAGEVKIIDFGAAQSTLKEQQTAPRVVIGNLTYMSPEQARKRFVDRRADVYAVGVLLWELFAWKPLSQRGDPVERWRRAAYPQWEPAGKHREGLPSSIEAFLAKALTSEPANRFPDAAAMGAELARLKAKLAPGVGDAELGKLLALVFPREKKAEETLLEELLREEAKRTNTEPQLVATLAPPTALAFEHNAIYTPDDFVPSERVQVGPAPTAEDDETIRERGGTARGGGAIRERGGRTGIGDDEPTHAMSRPGRGDEVPTLRSGRTGTSHVGGPSGLGDDEPTHAMSRPGRADEVPPLRGGRTGASDIGPSRVGGSSGLGDGERTHAGGRPGLRGDLSTLREGGAGPGDDEATHASGRPGRGDEVPALRGGGAGAGDDEPTRTSGGPGRGDEVPTLRGGGAGAGDTEPTRASGKPGRGDEASALRGGGGDDEPTRANGRPGLGDDIPTLRGGSATPSDVELIQARGTPRLGDEAPTLRQGGTGPGDDEPTHAVGRPGRGVVEPTPSHRARGPGDDEPTRTETDGRRLGHAGPDTEPMRGMGRSEVTRGPGDDEPTLAMRGPATTPPSRPESGHGEGWRLADEDEPTAVAVPPRVVAADPSITLPLDIEAIESRTAQYGVDTGAPRAASKPNIEATEALDAAKVLVAIEKQAHAARASAPRPEDTVTPAMPSTHPRRAPRETQVGFGIDISQTVSTQAIEARRLELVRAITGEDEAPVVEPERPSGRWLQAPRLGLALALFVGAALVGLFVVWLTVWR</sequence>
<evidence type="ECO:0000256" key="3">
    <source>
        <dbReference type="ARBA" id="ARBA00022777"/>
    </source>
</evidence>
<dbReference type="Proteomes" id="UP000321514">
    <property type="component" value="Unassembled WGS sequence"/>
</dbReference>
<protein>
    <submittedName>
        <fullName evidence="10">Serine/threonine protein kinase</fullName>
    </submittedName>
</protein>
<feature type="transmembrane region" description="Helical" evidence="7">
    <location>
        <begin position="897"/>
        <end position="919"/>
    </location>
</feature>
<evidence type="ECO:0000256" key="2">
    <source>
        <dbReference type="ARBA" id="ARBA00022741"/>
    </source>
</evidence>
<keyword evidence="1" id="KW-0808">Transferase</keyword>
<gene>
    <name evidence="9" type="ORF">MFU01_27190</name>
    <name evidence="10" type="ORF">SAMN05443572_101302</name>
</gene>
<keyword evidence="11" id="KW-1185">Reference proteome</keyword>
<keyword evidence="3 10" id="KW-0418">Kinase</keyword>
<dbReference type="PROSITE" id="PS00109">
    <property type="entry name" value="PROTEIN_KINASE_TYR"/>
    <property type="match status" value="1"/>
</dbReference>
<keyword evidence="7" id="KW-1133">Transmembrane helix</keyword>
<comment type="caution">
    <text evidence="9">The sequence shown here is derived from an EMBL/GenBank/DDBJ whole genome shotgun (WGS) entry which is preliminary data.</text>
</comment>
<dbReference type="PROSITE" id="PS00107">
    <property type="entry name" value="PROTEIN_KINASE_ATP"/>
    <property type="match status" value="1"/>
</dbReference>
<organism evidence="9 12">
    <name type="scientific">Myxococcus fulvus</name>
    <dbReference type="NCBI Taxonomy" id="33"/>
    <lineage>
        <taxon>Bacteria</taxon>
        <taxon>Pseudomonadati</taxon>
        <taxon>Myxococcota</taxon>
        <taxon>Myxococcia</taxon>
        <taxon>Myxococcales</taxon>
        <taxon>Cystobacterineae</taxon>
        <taxon>Myxococcaceae</taxon>
        <taxon>Myxococcus</taxon>
    </lineage>
</organism>
<feature type="region of interest" description="Disordered" evidence="6">
    <location>
        <begin position="816"/>
        <end position="842"/>
    </location>
</feature>
<dbReference type="PANTHER" id="PTHR43289">
    <property type="entry name" value="MITOGEN-ACTIVATED PROTEIN KINASE KINASE KINASE 20-RELATED"/>
    <property type="match status" value="1"/>
</dbReference>
<dbReference type="InterPro" id="IPR011009">
    <property type="entry name" value="Kinase-like_dom_sf"/>
</dbReference>
<feature type="compositionally biased region" description="Basic and acidic residues" evidence="6">
    <location>
        <begin position="675"/>
        <end position="690"/>
    </location>
</feature>
<evidence type="ECO:0000313" key="11">
    <source>
        <dbReference type="Proteomes" id="UP000183760"/>
    </source>
</evidence>
<dbReference type="SUPFAM" id="SSF56112">
    <property type="entry name" value="Protein kinase-like (PK-like)"/>
    <property type="match status" value="1"/>
</dbReference>
<keyword evidence="10" id="KW-0723">Serine/threonine-protein kinase</keyword>